<feature type="domain" description="DUF1985" evidence="2">
    <location>
        <begin position="142"/>
        <end position="273"/>
    </location>
</feature>
<feature type="compositionally biased region" description="Basic and acidic residues" evidence="1">
    <location>
        <begin position="448"/>
        <end position="491"/>
    </location>
</feature>
<feature type="compositionally biased region" description="Basic residues" evidence="1">
    <location>
        <begin position="15"/>
        <end position="41"/>
    </location>
</feature>
<dbReference type="OrthoDB" id="1112124at2759"/>
<feature type="compositionally biased region" description="Basic and acidic residues" evidence="1">
    <location>
        <begin position="498"/>
        <end position="541"/>
    </location>
</feature>
<feature type="region of interest" description="Disordered" evidence="1">
    <location>
        <begin position="1"/>
        <end position="66"/>
    </location>
</feature>
<name>A0A9W3BUZ7_RAPSA</name>
<keyword evidence="3" id="KW-1185">Reference proteome</keyword>
<protein>
    <submittedName>
        <fullName evidence="4">Uncharacterized protein At3g43530-like</fullName>
    </submittedName>
</protein>
<organism evidence="3 4">
    <name type="scientific">Raphanus sativus</name>
    <name type="common">Radish</name>
    <name type="synonym">Raphanus raphanistrum var. sativus</name>
    <dbReference type="NCBI Taxonomy" id="3726"/>
    <lineage>
        <taxon>Eukaryota</taxon>
        <taxon>Viridiplantae</taxon>
        <taxon>Streptophyta</taxon>
        <taxon>Embryophyta</taxon>
        <taxon>Tracheophyta</taxon>
        <taxon>Spermatophyta</taxon>
        <taxon>Magnoliopsida</taxon>
        <taxon>eudicotyledons</taxon>
        <taxon>Gunneridae</taxon>
        <taxon>Pentapetalae</taxon>
        <taxon>rosids</taxon>
        <taxon>malvids</taxon>
        <taxon>Brassicales</taxon>
        <taxon>Brassicaceae</taxon>
        <taxon>Brassiceae</taxon>
        <taxon>Raphanus</taxon>
    </lineage>
</organism>
<dbReference type="PANTHER" id="PTHR48449">
    <property type="entry name" value="DUF1985 DOMAIN-CONTAINING PROTEIN"/>
    <property type="match status" value="1"/>
</dbReference>
<reference evidence="3" key="1">
    <citation type="journal article" date="2019" name="Database">
        <title>The radish genome database (RadishGD): an integrated information resource for radish genomics.</title>
        <authorList>
            <person name="Yu H.J."/>
            <person name="Baek S."/>
            <person name="Lee Y.J."/>
            <person name="Cho A."/>
            <person name="Mun J.H."/>
        </authorList>
    </citation>
    <scope>NUCLEOTIDE SEQUENCE [LARGE SCALE GENOMIC DNA]</scope>
    <source>
        <strain evidence="3">cv. WK10039</strain>
    </source>
</reference>
<dbReference type="GeneID" id="130495719"/>
<feature type="compositionally biased region" description="Low complexity" evidence="1">
    <location>
        <begin position="48"/>
        <end position="66"/>
    </location>
</feature>
<evidence type="ECO:0000256" key="1">
    <source>
        <dbReference type="SAM" id="MobiDB-lite"/>
    </source>
</evidence>
<dbReference type="Pfam" id="PF09331">
    <property type="entry name" value="DUF1985"/>
    <property type="match status" value="1"/>
</dbReference>
<evidence type="ECO:0000259" key="2">
    <source>
        <dbReference type="Pfam" id="PF09331"/>
    </source>
</evidence>
<sequence length="541" mass="62183">MKGNQRQVSNERRRQSLRIRKPPVSNAKKRVAQKKNKKKSTPVREPSIHSLSVSSGSESEDMSAPSFEEMQPMQPLEFYFKSSEFAHTCKIQTKCFVTRTVDKIKEKLKPEAEWFRSHPQFRHFFHMPDEPNLKLQGMWMLLLRTICTPEDDVAWFAVNGVPIRYSMREHALISGLDCREYLRNYKKLGSHKFVDYYFHDVTKITISDVEQKMLFMAPCPDRLKMTVLYFLGRVIRGKPNDARPLDSFILRIVEDLDACISFPWGRLTFEDAIKEIKHVMNHLKGEVNETCGFPGSCFECIPALGKKFRITSANPSEDCTRMCKSRFIKTSLRGYPLEDIYDALGETKDINSVLVPTLGEEIMLALVSLMRSETMTVRAAQKDKAKVELAEGSSSQTGLDSILKGLEGRLVEFMGTPFASLNFTVEEKLESIDSRMSKMEERLTSIESKLSEEKNHGEDMDFRQWDHENYGDYETTAKDKGDKEEAGKSGEGEEEAEKSEGEGNKDKKNSETDEEERVLNRMKDDELWRSLMEDREEVGGK</sequence>
<dbReference type="RefSeq" id="XP_056843185.1">
    <property type="nucleotide sequence ID" value="XM_056987205.1"/>
</dbReference>
<proteinExistence type="predicted"/>
<dbReference type="InterPro" id="IPR015410">
    <property type="entry name" value="DUF1985"/>
</dbReference>
<evidence type="ECO:0000313" key="4">
    <source>
        <dbReference type="RefSeq" id="XP_056843185.1"/>
    </source>
</evidence>
<accession>A0A9W3BUZ7</accession>
<dbReference type="PANTHER" id="PTHR48449:SF1">
    <property type="entry name" value="DUF1985 DOMAIN-CONTAINING PROTEIN"/>
    <property type="match status" value="1"/>
</dbReference>
<feature type="region of interest" description="Disordered" evidence="1">
    <location>
        <begin position="448"/>
        <end position="541"/>
    </location>
</feature>
<gene>
    <name evidence="4" type="primary">LOC130495719</name>
</gene>
<dbReference type="AlphaFoldDB" id="A0A9W3BUZ7"/>
<dbReference type="KEGG" id="rsz:130495719"/>
<dbReference type="Proteomes" id="UP000504610">
    <property type="component" value="Chromosome 6"/>
</dbReference>
<reference evidence="4" key="2">
    <citation type="submission" date="2025-08" db="UniProtKB">
        <authorList>
            <consortium name="RefSeq"/>
        </authorList>
    </citation>
    <scope>IDENTIFICATION</scope>
    <source>
        <tissue evidence="4">Leaf</tissue>
    </source>
</reference>
<evidence type="ECO:0000313" key="3">
    <source>
        <dbReference type="Proteomes" id="UP000504610"/>
    </source>
</evidence>